<dbReference type="eggNOG" id="ENOG502QQ4A">
    <property type="taxonomic scope" value="Eukaryota"/>
</dbReference>
<evidence type="ECO:0000259" key="7">
    <source>
        <dbReference type="SMART" id="SM00835"/>
    </source>
</evidence>
<sequence length="249" mass="26191">MHQSNILSTILFSSLALAAPASHDSQSGYAGYGPPGNGSSSSGLSLIQQLELAPTAVDRIALLSPADFLYDFQNPPANTDAKTTGKGGFTVKADRKVFPALIGTGVAMTVGFLGPCGFNTPHIHPRSSEINIIIEGRLGTEFVAENGVPPIANILEKFQMTVFPKGAVHTEFNPDCTNATFVAGFGSEDPGVQQSAQTLFSLDPEIVKAVLDVETINGESIEQFRSMIPANVANGVDACLKKCGIPKRN</sequence>
<gene>
    <name evidence="8" type="ORF">SEPMUDRAFT_39319</name>
</gene>
<dbReference type="InterPro" id="IPR014710">
    <property type="entry name" value="RmlC-like_jellyroll"/>
</dbReference>
<evidence type="ECO:0000256" key="4">
    <source>
        <dbReference type="ARBA" id="ARBA00022723"/>
    </source>
</evidence>
<keyword evidence="5" id="KW-0464">Manganese</keyword>
<dbReference type="SMART" id="SM00835">
    <property type="entry name" value="Cupin_1"/>
    <property type="match status" value="1"/>
</dbReference>
<dbReference type="STRING" id="692275.M3DEB9"/>
<feature type="domain" description="Cupin type-1" evidence="7">
    <location>
        <begin position="70"/>
        <end position="222"/>
    </location>
</feature>
<dbReference type="OrthoDB" id="1921208at2759"/>
<dbReference type="SUPFAM" id="SSF51182">
    <property type="entry name" value="RmlC-like cupins"/>
    <property type="match status" value="1"/>
</dbReference>
<dbReference type="InterPro" id="IPR011051">
    <property type="entry name" value="RmlC_Cupin_sf"/>
</dbReference>
<dbReference type="OMA" id="EFNPDCG"/>
<keyword evidence="4" id="KW-0479">Metal-binding</keyword>
<accession>M3DEB9</accession>
<dbReference type="GO" id="GO:0030145">
    <property type="term" value="F:manganese ion binding"/>
    <property type="evidence" value="ECO:0007669"/>
    <property type="project" value="InterPro"/>
</dbReference>
<dbReference type="AlphaFoldDB" id="M3DEB9"/>
<dbReference type="GO" id="GO:0005576">
    <property type="term" value="C:extracellular region"/>
    <property type="evidence" value="ECO:0007669"/>
    <property type="project" value="UniProtKB-SubCell"/>
</dbReference>
<dbReference type="HOGENOM" id="CLU_061239_3_0_1"/>
<dbReference type="Proteomes" id="UP000016931">
    <property type="component" value="Unassembled WGS sequence"/>
</dbReference>
<evidence type="ECO:0000256" key="3">
    <source>
        <dbReference type="ARBA" id="ARBA00022525"/>
    </source>
</evidence>
<keyword evidence="3" id="KW-0964">Secreted</keyword>
<evidence type="ECO:0000256" key="1">
    <source>
        <dbReference type="ARBA" id="ARBA00004613"/>
    </source>
</evidence>
<dbReference type="InterPro" id="IPR019780">
    <property type="entry name" value="Germin_Mn-BS"/>
</dbReference>
<reference evidence="8 9" key="1">
    <citation type="journal article" date="2012" name="PLoS Pathog.">
        <title>Diverse lifestyles and strategies of plant pathogenesis encoded in the genomes of eighteen Dothideomycetes fungi.</title>
        <authorList>
            <person name="Ohm R.A."/>
            <person name="Feau N."/>
            <person name="Henrissat B."/>
            <person name="Schoch C.L."/>
            <person name="Horwitz B.A."/>
            <person name="Barry K.W."/>
            <person name="Condon B.J."/>
            <person name="Copeland A.C."/>
            <person name="Dhillon B."/>
            <person name="Glaser F."/>
            <person name="Hesse C.N."/>
            <person name="Kosti I."/>
            <person name="LaButti K."/>
            <person name="Lindquist E.A."/>
            <person name="Lucas S."/>
            <person name="Salamov A.A."/>
            <person name="Bradshaw R.E."/>
            <person name="Ciuffetti L."/>
            <person name="Hamelin R.C."/>
            <person name="Kema G.H.J."/>
            <person name="Lawrence C."/>
            <person name="Scott J.A."/>
            <person name="Spatafora J.W."/>
            <person name="Turgeon B.G."/>
            <person name="de Wit P.J.G.M."/>
            <person name="Zhong S."/>
            <person name="Goodwin S.B."/>
            <person name="Grigoriev I.V."/>
        </authorList>
    </citation>
    <scope>NUCLEOTIDE SEQUENCE [LARGE SCALE GENOMIC DNA]</scope>
    <source>
        <strain evidence="8 9">SO2202</strain>
    </source>
</reference>
<dbReference type="RefSeq" id="XP_016764261.1">
    <property type="nucleotide sequence ID" value="XM_016908741.1"/>
</dbReference>
<dbReference type="EMBL" id="KB456261">
    <property type="protein sequence ID" value="EMF16140.1"/>
    <property type="molecule type" value="Genomic_DNA"/>
</dbReference>
<comment type="subcellular location">
    <subcellularLocation>
        <location evidence="1">Secreted</location>
    </subcellularLocation>
</comment>
<dbReference type="InterPro" id="IPR001929">
    <property type="entry name" value="Germin"/>
</dbReference>
<dbReference type="PRINTS" id="PR00325">
    <property type="entry name" value="GERMIN"/>
</dbReference>
<dbReference type="GeneID" id="27905878"/>
<evidence type="ECO:0000256" key="6">
    <source>
        <dbReference type="SAM" id="SignalP"/>
    </source>
</evidence>
<dbReference type="CDD" id="cd02241">
    <property type="entry name" value="cupin_OxOx"/>
    <property type="match status" value="1"/>
</dbReference>
<dbReference type="Pfam" id="PF00190">
    <property type="entry name" value="Cupin_1"/>
    <property type="match status" value="1"/>
</dbReference>
<dbReference type="Gene3D" id="2.60.120.10">
    <property type="entry name" value="Jelly Rolls"/>
    <property type="match status" value="1"/>
</dbReference>
<evidence type="ECO:0000313" key="8">
    <source>
        <dbReference type="EMBL" id="EMF16140.1"/>
    </source>
</evidence>
<evidence type="ECO:0000256" key="5">
    <source>
        <dbReference type="ARBA" id="ARBA00023211"/>
    </source>
</evidence>
<evidence type="ECO:0000313" key="9">
    <source>
        <dbReference type="Proteomes" id="UP000016931"/>
    </source>
</evidence>
<comment type="similarity">
    <text evidence="2">Belongs to the germin family.</text>
</comment>
<dbReference type="PANTHER" id="PTHR31238">
    <property type="entry name" value="GERMIN-LIKE PROTEIN SUBFAMILY 3 MEMBER 3"/>
    <property type="match status" value="1"/>
</dbReference>
<proteinExistence type="inferred from homology"/>
<organism evidence="8 9">
    <name type="scientific">Sphaerulina musiva (strain SO2202)</name>
    <name type="common">Poplar stem canker fungus</name>
    <name type="synonym">Septoria musiva</name>
    <dbReference type="NCBI Taxonomy" id="692275"/>
    <lineage>
        <taxon>Eukaryota</taxon>
        <taxon>Fungi</taxon>
        <taxon>Dikarya</taxon>
        <taxon>Ascomycota</taxon>
        <taxon>Pezizomycotina</taxon>
        <taxon>Dothideomycetes</taxon>
        <taxon>Dothideomycetidae</taxon>
        <taxon>Mycosphaerellales</taxon>
        <taxon>Mycosphaerellaceae</taxon>
        <taxon>Sphaerulina</taxon>
    </lineage>
</organism>
<name>M3DEB9_SPHMS</name>
<feature type="chain" id="PRO_5004032508" evidence="6">
    <location>
        <begin position="19"/>
        <end position="249"/>
    </location>
</feature>
<dbReference type="PROSITE" id="PS00725">
    <property type="entry name" value="GERMIN"/>
    <property type="match status" value="1"/>
</dbReference>
<feature type="signal peptide" evidence="6">
    <location>
        <begin position="1"/>
        <end position="18"/>
    </location>
</feature>
<protein>
    <submittedName>
        <fullName evidence="8">RmlC-like cupin</fullName>
    </submittedName>
</protein>
<keyword evidence="9" id="KW-1185">Reference proteome</keyword>
<dbReference type="InterPro" id="IPR006045">
    <property type="entry name" value="Cupin_1"/>
</dbReference>
<evidence type="ECO:0000256" key="2">
    <source>
        <dbReference type="ARBA" id="ARBA00007456"/>
    </source>
</evidence>
<keyword evidence="6" id="KW-0732">Signal</keyword>